<dbReference type="GO" id="GO:0051539">
    <property type="term" value="F:4 iron, 4 sulfur cluster binding"/>
    <property type="evidence" value="ECO:0007669"/>
    <property type="project" value="UniProtKB-KW"/>
</dbReference>
<keyword evidence="3" id="KW-0949">S-adenosyl-L-methionine</keyword>
<dbReference type="KEGG" id="upv:EJN92_03780"/>
<dbReference type="AlphaFoldDB" id="A0A3S9HGG2"/>
<reference evidence="10 11" key="1">
    <citation type="journal article" date="2011" name="Int. J. Syst. Evol. Microbiol.">
        <title>Description of Undibacterium oligocarboniphilum sp. nov., isolated from purified water, and Undibacterium pigrum strain CCUG 49012 as the type strain of Undibacterium parvum sp. nov., and emended descriptions of the genus Undibacterium and the species Undibacterium pigrum.</title>
        <authorList>
            <person name="Eder W."/>
            <person name="Wanner G."/>
            <person name="Ludwig W."/>
            <person name="Busse H.J."/>
            <person name="Ziemke-Kageler F."/>
            <person name="Lang E."/>
        </authorList>
    </citation>
    <scope>NUCLEOTIDE SEQUENCE [LARGE SCALE GENOMIC DNA]</scope>
    <source>
        <strain evidence="10 11">DSM 23061</strain>
    </source>
</reference>
<gene>
    <name evidence="10" type="ORF">EJN92_03780</name>
</gene>
<keyword evidence="5" id="KW-0408">Iron</keyword>
<evidence type="ECO:0000256" key="1">
    <source>
        <dbReference type="ARBA" id="ARBA00001966"/>
    </source>
</evidence>
<dbReference type="PANTHER" id="PTHR21339">
    <property type="entry name" value="RADICAL S-ADENOSYL METHIONINE DOMAIN-CONTAINING PROTEIN 2"/>
    <property type="match status" value="1"/>
</dbReference>
<comment type="cofactor">
    <cofactor evidence="1">
        <name>[4Fe-4S] cluster</name>
        <dbReference type="ChEBI" id="CHEBI:49883"/>
    </cofactor>
</comment>
<dbReference type="RefSeq" id="WP_126126599.1">
    <property type="nucleotide sequence ID" value="NZ_CP034464.1"/>
</dbReference>
<dbReference type="Proteomes" id="UP000275663">
    <property type="component" value="Chromosome"/>
</dbReference>
<evidence type="ECO:0000256" key="8">
    <source>
        <dbReference type="ARBA" id="ARBA00039667"/>
    </source>
</evidence>
<evidence type="ECO:0000256" key="2">
    <source>
        <dbReference type="ARBA" id="ARBA00022485"/>
    </source>
</evidence>
<dbReference type="InterPro" id="IPR058240">
    <property type="entry name" value="rSAM_sf"/>
</dbReference>
<dbReference type="EMBL" id="CP034464">
    <property type="protein sequence ID" value="AZP11201.1"/>
    <property type="molecule type" value="Genomic_DNA"/>
</dbReference>
<dbReference type="CDD" id="cd01335">
    <property type="entry name" value="Radical_SAM"/>
    <property type="match status" value="1"/>
</dbReference>
<evidence type="ECO:0000256" key="5">
    <source>
        <dbReference type="ARBA" id="ARBA00023004"/>
    </source>
</evidence>
<dbReference type="InterPro" id="IPR007197">
    <property type="entry name" value="rSAM"/>
</dbReference>
<dbReference type="SFLD" id="SFLDS00029">
    <property type="entry name" value="Radical_SAM"/>
    <property type="match status" value="1"/>
</dbReference>
<organism evidence="10 11">
    <name type="scientific">Undibacterium parvum</name>
    <dbReference type="NCBI Taxonomy" id="401471"/>
    <lineage>
        <taxon>Bacteria</taxon>
        <taxon>Pseudomonadati</taxon>
        <taxon>Pseudomonadota</taxon>
        <taxon>Betaproteobacteria</taxon>
        <taxon>Burkholderiales</taxon>
        <taxon>Oxalobacteraceae</taxon>
        <taxon>Undibacterium</taxon>
    </lineage>
</organism>
<dbReference type="NCBIfam" id="NF038283">
    <property type="entry name" value="viperin_w_prok"/>
    <property type="match status" value="1"/>
</dbReference>
<keyword evidence="2" id="KW-0004">4Fe-4S</keyword>
<evidence type="ECO:0000256" key="3">
    <source>
        <dbReference type="ARBA" id="ARBA00022691"/>
    </source>
</evidence>
<proteinExistence type="predicted"/>
<dbReference type="InterPro" id="IPR051196">
    <property type="entry name" value="RSAD2/Viperin_antiviral"/>
</dbReference>
<dbReference type="InterPro" id="IPR013785">
    <property type="entry name" value="Aldolase_TIM"/>
</dbReference>
<keyword evidence="7" id="KW-0051">Antiviral defense</keyword>
<dbReference type="Pfam" id="PF04055">
    <property type="entry name" value="Radical_SAM"/>
    <property type="match status" value="1"/>
</dbReference>
<accession>A0A3S9HGG2</accession>
<keyword evidence="11" id="KW-1185">Reference proteome</keyword>
<evidence type="ECO:0000259" key="9">
    <source>
        <dbReference type="Pfam" id="PF04055"/>
    </source>
</evidence>
<dbReference type="OrthoDB" id="9792276at2"/>
<evidence type="ECO:0000313" key="10">
    <source>
        <dbReference type="EMBL" id="AZP11201.1"/>
    </source>
</evidence>
<name>A0A3S9HGG2_9BURK</name>
<dbReference type="PANTHER" id="PTHR21339:SF0">
    <property type="entry name" value="S-ADENOSYLMETHIONINE-DEPENDENT NUCLEOTIDE DEHYDRATASE RSAD2"/>
    <property type="match status" value="1"/>
</dbReference>
<feature type="domain" description="Radical SAM core" evidence="9">
    <location>
        <begin position="16"/>
        <end position="149"/>
    </location>
</feature>
<dbReference type="Gene3D" id="3.20.20.70">
    <property type="entry name" value="Aldolase class I"/>
    <property type="match status" value="1"/>
</dbReference>
<evidence type="ECO:0000256" key="4">
    <source>
        <dbReference type="ARBA" id="ARBA00022723"/>
    </source>
</evidence>
<evidence type="ECO:0000313" key="11">
    <source>
        <dbReference type="Proteomes" id="UP000275663"/>
    </source>
</evidence>
<dbReference type="GO" id="GO:0003824">
    <property type="term" value="F:catalytic activity"/>
    <property type="evidence" value="ECO:0007669"/>
    <property type="project" value="InterPro"/>
</dbReference>
<keyword evidence="6" id="KW-0411">Iron-sulfur</keyword>
<dbReference type="GO" id="GO:0046872">
    <property type="term" value="F:metal ion binding"/>
    <property type="evidence" value="ECO:0007669"/>
    <property type="project" value="UniProtKB-KW"/>
</dbReference>
<keyword evidence="4" id="KW-0479">Metal-binding</keyword>
<evidence type="ECO:0000256" key="7">
    <source>
        <dbReference type="ARBA" id="ARBA00023118"/>
    </source>
</evidence>
<protein>
    <recommendedName>
        <fullName evidence="8">S-adenosylmethionine-dependent nucleotide dehydratase</fullName>
    </recommendedName>
</protein>
<evidence type="ECO:0000256" key="6">
    <source>
        <dbReference type="ARBA" id="ARBA00023014"/>
    </source>
</evidence>
<sequence length="308" mass="35315">MYEPRQINELVINWHVTEACNYSCHYCYAHWKKSDLRGEIIHDEIRSQKLIELLYGFFCAKNKANLLQSRLQWASVRLNIAGGEPLLYEQKVLRVIRVARDLGMNVSIITNGSRLTKPLIKAIAPDVSLLGISLDSSNNQTNREIGRIDRKGLLLRAHSVEEILAMGRQINPQMRLKVNTVVNSLNASEDMSCFIQTLQPERWKVLRMLPVLNNDLAVSDVEFNSFIDRHLALKNVMCIEDNSDMTESYIMVDPYGRFFQNKQSRNGSGYFYSKPILSTGIEAAFSQLTFSTEKFIGRYERISEEVLA</sequence>
<dbReference type="GO" id="GO:0051607">
    <property type="term" value="P:defense response to virus"/>
    <property type="evidence" value="ECO:0007669"/>
    <property type="project" value="UniProtKB-KW"/>
</dbReference>
<dbReference type="SUPFAM" id="SSF102114">
    <property type="entry name" value="Radical SAM enzymes"/>
    <property type="match status" value="1"/>
</dbReference>
<dbReference type="SFLD" id="SFLDG01067">
    <property type="entry name" value="SPASM/twitch_domain_containing"/>
    <property type="match status" value="1"/>
</dbReference>
<dbReference type="SFLD" id="SFLDG01088">
    <property type="entry name" value="antiviral_proteins"/>
    <property type="match status" value="1"/>
</dbReference>